<dbReference type="Proteomes" id="UP000677244">
    <property type="component" value="Unassembled WGS sequence"/>
</dbReference>
<evidence type="ECO:0000313" key="1">
    <source>
        <dbReference type="EMBL" id="MBO9204376.1"/>
    </source>
</evidence>
<proteinExistence type="predicted"/>
<reference evidence="1 2" key="1">
    <citation type="submission" date="2021-03" db="EMBL/GenBank/DDBJ databases">
        <title>Assistant Professor.</title>
        <authorList>
            <person name="Huq M.A."/>
        </authorList>
    </citation>
    <scope>NUCLEOTIDE SEQUENCE [LARGE SCALE GENOMIC DNA]</scope>
    <source>
        <strain evidence="1 2">MAH-29</strain>
    </source>
</reference>
<keyword evidence="2" id="KW-1185">Reference proteome</keyword>
<comment type="caution">
    <text evidence="1">The sequence shown here is derived from an EMBL/GenBank/DDBJ whole genome shotgun (WGS) entry which is preliminary data.</text>
</comment>
<dbReference type="RefSeq" id="WP_209142903.1">
    <property type="nucleotide sequence ID" value="NZ_JAGHKO010000013.1"/>
</dbReference>
<organism evidence="1 2">
    <name type="scientific">Niastella soli</name>
    <dbReference type="NCBI Taxonomy" id="2821487"/>
    <lineage>
        <taxon>Bacteria</taxon>
        <taxon>Pseudomonadati</taxon>
        <taxon>Bacteroidota</taxon>
        <taxon>Chitinophagia</taxon>
        <taxon>Chitinophagales</taxon>
        <taxon>Chitinophagaceae</taxon>
        <taxon>Niastella</taxon>
    </lineage>
</organism>
<sequence>MKQWIMLLLVVTFFQGSQPYTGNPRYDFPERIVKKNGTGFGYLTGNMNDLCVSGYYRESNIYEDSVMGPADPVKVTLKNQMQVDARELILKEAKKYRILLINEAHHRPEHRLFTKSLLKDLHKIGYNVFMAEGIKLKNGIADIGYPISSDGVFINEPVYGSLIRYAKRIGYDVNAYEYDSGKKNWDDSIKLDKYGSIKYINYEPRDSIVLLFDEKGLKQTILTSVRERAQAANILEVIKRHPASRFVIHVGYGHLYESGPMMATQLKELLQGEEMLTIDQTAVTDRVRVIDTVTSHIIRRYFPFILKDNNSKRTVNLERSVDYLIFNKEVTDSLHRPKYLFEDVEPRTTYYPSTDNLKDCPCLFSAYYQNELEAAQQQAIAVDIVNIKDAHIPAPMLLYKGRYIIVRKNKEGIYNNFKLTVK</sequence>
<accession>A0ABS3Z2I4</accession>
<dbReference type="EMBL" id="JAGHKO010000013">
    <property type="protein sequence ID" value="MBO9204376.1"/>
    <property type="molecule type" value="Genomic_DNA"/>
</dbReference>
<evidence type="ECO:0008006" key="3">
    <source>
        <dbReference type="Google" id="ProtNLM"/>
    </source>
</evidence>
<gene>
    <name evidence="1" type="ORF">J7I42_29075</name>
</gene>
<name>A0ABS3Z2I4_9BACT</name>
<evidence type="ECO:0000313" key="2">
    <source>
        <dbReference type="Proteomes" id="UP000677244"/>
    </source>
</evidence>
<protein>
    <recommendedName>
        <fullName evidence="3">Haem-binding uptake Tiki superfamily ChaN domain-containing protein</fullName>
    </recommendedName>
</protein>